<comment type="similarity">
    <text evidence="1">Belongs to the LysR transcriptional regulatory family.</text>
</comment>
<proteinExistence type="inferred from homology"/>
<dbReference type="Pfam" id="PF00126">
    <property type="entry name" value="HTH_1"/>
    <property type="match status" value="1"/>
</dbReference>
<keyword evidence="2" id="KW-0805">Transcription regulation</keyword>
<dbReference type="InterPro" id="IPR058163">
    <property type="entry name" value="LysR-type_TF_proteobact-type"/>
</dbReference>
<dbReference type="GO" id="GO:0006351">
    <property type="term" value="P:DNA-templated transcription"/>
    <property type="evidence" value="ECO:0007669"/>
    <property type="project" value="TreeGrafter"/>
</dbReference>
<dbReference type="Gene3D" id="3.40.190.290">
    <property type="match status" value="1"/>
</dbReference>
<accession>A0A7Z0LLU8</accession>
<dbReference type="Proteomes" id="UP000586119">
    <property type="component" value="Unassembled WGS sequence"/>
</dbReference>
<keyword evidence="4" id="KW-0804">Transcription</keyword>
<dbReference type="EMBL" id="JACCDF010000009">
    <property type="protein sequence ID" value="NYS61249.1"/>
    <property type="molecule type" value="Genomic_DNA"/>
</dbReference>
<dbReference type="InterPro" id="IPR000847">
    <property type="entry name" value="LysR_HTH_N"/>
</dbReference>
<feature type="domain" description="HTH lysR-type" evidence="5">
    <location>
        <begin position="1"/>
        <end position="57"/>
    </location>
</feature>
<reference evidence="6 7" key="1">
    <citation type="journal article" date="2015" name="Int. J. Syst. Evol. Microbiol.">
        <title>Halomonas salicampi sp. nov., a halotolerant and alkalitolerant bacterium isolated from a saltern soil.</title>
        <authorList>
            <person name="Lee J.C."/>
            <person name="Kim Y.S."/>
            <person name="Yun B.S."/>
            <person name="Whang K.S."/>
        </authorList>
    </citation>
    <scope>NUCLEOTIDE SEQUENCE [LARGE SCALE GENOMIC DNA]</scope>
    <source>
        <strain evidence="6 7">BH103</strain>
    </source>
</reference>
<dbReference type="CDD" id="cd08422">
    <property type="entry name" value="PBP2_CrgA_like"/>
    <property type="match status" value="1"/>
</dbReference>
<comment type="caution">
    <text evidence="6">The sequence shown here is derived from an EMBL/GenBank/DDBJ whole genome shotgun (WGS) entry which is preliminary data.</text>
</comment>
<dbReference type="RefSeq" id="WP_179930583.1">
    <property type="nucleotide sequence ID" value="NZ_JACCDF010000009.1"/>
</dbReference>
<dbReference type="InterPro" id="IPR036390">
    <property type="entry name" value="WH_DNA-bd_sf"/>
</dbReference>
<dbReference type="GO" id="GO:0043565">
    <property type="term" value="F:sequence-specific DNA binding"/>
    <property type="evidence" value="ECO:0007669"/>
    <property type="project" value="TreeGrafter"/>
</dbReference>
<dbReference type="InterPro" id="IPR005119">
    <property type="entry name" value="LysR_subst-bd"/>
</dbReference>
<name>A0A7Z0LLU8_9GAMM</name>
<dbReference type="FunFam" id="1.10.10.10:FF:000001">
    <property type="entry name" value="LysR family transcriptional regulator"/>
    <property type="match status" value="1"/>
</dbReference>
<evidence type="ECO:0000256" key="2">
    <source>
        <dbReference type="ARBA" id="ARBA00023015"/>
    </source>
</evidence>
<dbReference type="InterPro" id="IPR036388">
    <property type="entry name" value="WH-like_DNA-bd_sf"/>
</dbReference>
<protein>
    <submittedName>
        <fullName evidence="6">LysR family transcriptional regulator</fullName>
    </submittedName>
</protein>
<dbReference type="Pfam" id="PF03466">
    <property type="entry name" value="LysR_substrate"/>
    <property type="match status" value="1"/>
</dbReference>
<dbReference type="SUPFAM" id="SSF46785">
    <property type="entry name" value="Winged helix' DNA-binding domain"/>
    <property type="match status" value="1"/>
</dbReference>
<sequence>MLDELQLFVVAVEEGSLTSAAGRMGLTVATASRRISALEDHLGCRLLHRSPRGLSMTREGQAYFDECAEYVRSLHHRLENLNSTLHSLSGPFRVLAPTNFAVGPMDEFWARFVTRYPDIELSVEVSNEFVDLRHAQADLAIRIGPMPDSSLIQKRLGHVPTLLVAGSGAFGVRRAPQTLDELRAYPTVASRMISDWELMSTGGERASLREKHKYVANDLSVVTRLVKSGVGIALLPLSHVAGDLASGELVRVLPQWSGQRREVHLIWHYRRALSVRAKVFIAMLEEFLATRPWFESQL</sequence>
<keyword evidence="7" id="KW-1185">Reference proteome</keyword>
<keyword evidence="3" id="KW-0238">DNA-binding</keyword>
<organism evidence="6 7">
    <name type="scientific">Vreelandella salicampi</name>
    <dbReference type="NCBI Taxonomy" id="1449798"/>
    <lineage>
        <taxon>Bacteria</taxon>
        <taxon>Pseudomonadati</taxon>
        <taxon>Pseudomonadota</taxon>
        <taxon>Gammaproteobacteria</taxon>
        <taxon>Oceanospirillales</taxon>
        <taxon>Halomonadaceae</taxon>
        <taxon>Vreelandella</taxon>
    </lineage>
</organism>
<evidence type="ECO:0000313" key="6">
    <source>
        <dbReference type="EMBL" id="NYS61249.1"/>
    </source>
</evidence>
<evidence type="ECO:0000259" key="5">
    <source>
        <dbReference type="PROSITE" id="PS50931"/>
    </source>
</evidence>
<dbReference type="AlphaFoldDB" id="A0A7Z0LLU8"/>
<evidence type="ECO:0000256" key="3">
    <source>
        <dbReference type="ARBA" id="ARBA00023125"/>
    </source>
</evidence>
<dbReference type="Gene3D" id="1.10.10.10">
    <property type="entry name" value="Winged helix-like DNA-binding domain superfamily/Winged helix DNA-binding domain"/>
    <property type="match status" value="1"/>
</dbReference>
<evidence type="ECO:0000256" key="1">
    <source>
        <dbReference type="ARBA" id="ARBA00009437"/>
    </source>
</evidence>
<evidence type="ECO:0000313" key="7">
    <source>
        <dbReference type="Proteomes" id="UP000586119"/>
    </source>
</evidence>
<evidence type="ECO:0000256" key="4">
    <source>
        <dbReference type="ARBA" id="ARBA00023163"/>
    </source>
</evidence>
<dbReference type="PANTHER" id="PTHR30537">
    <property type="entry name" value="HTH-TYPE TRANSCRIPTIONAL REGULATOR"/>
    <property type="match status" value="1"/>
</dbReference>
<dbReference type="PANTHER" id="PTHR30537:SF5">
    <property type="entry name" value="HTH-TYPE TRANSCRIPTIONAL ACTIVATOR TTDR-RELATED"/>
    <property type="match status" value="1"/>
</dbReference>
<dbReference type="PROSITE" id="PS50931">
    <property type="entry name" value="HTH_LYSR"/>
    <property type="match status" value="1"/>
</dbReference>
<gene>
    <name evidence="6" type="ORF">HZS81_10830</name>
</gene>
<dbReference type="GO" id="GO:0003700">
    <property type="term" value="F:DNA-binding transcription factor activity"/>
    <property type="evidence" value="ECO:0007669"/>
    <property type="project" value="InterPro"/>
</dbReference>
<dbReference type="SUPFAM" id="SSF53850">
    <property type="entry name" value="Periplasmic binding protein-like II"/>
    <property type="match status" value="1"/>
</dbReference>